<gene>
    <name evidence="1" type="ORF">BJF93_15695</name>
</gene>
<evidence type="ECO:0000313" key="2">
    <source>
        <dbReference type="Proteomes" id="UP000186364"/>
    </source>
</evidence>
<dbReference type="EMBL" id="MKIP01000037">
    <property type="protein sequence ID" value="OLP60385.1"/>
    <property type="molecule type" value="Genomic_DNA"/>
</dbReference>
<organism evidence="1 2">
    <name type="scientific">Xaviernesmea oryzae</name>
    <dbReference type="NCBI Taxonomy" id="464029"/>
    <lineage>
        <taxon>Bacteria</taxon>
        <taxon>Pseudomonadati</taxon>
        <taxon>Pseudomonadota</taxon>
        <taxon>Alphaproteobacteria</taxon>
        <taxon>Hyphomicrobiales</taxon>
        <taxon>Rhizobiaceae</taxon>
        <taxon>Rhizobium/Agrobacterium group</taxon>
        <taxon>Xaviernesmea</taxon>
    </lineage>
</organism>
<dbReference type="AlphaFoldDB" id="A0A1Q9AY91"/>
<comment type="caution">
    <text evidence="1">The sequence shown here is derived from an EMBL/GenBank/DDBJ whole genome shotgun (WGS) entry which is preliminary data.</text>
</comment>
<reference evidence="1 2" key="1">
    <citation type="submission" date="2016-09" db="EMBL/GenBank/DDBJ databases">
        <title>Rhizobium sp. nov., a novel species isolated from the rice rhizosphere.</title>
        <authorList>
            <person name="Zhao J."/>
            <person name="Zhang X."/>
        </authorList>
    </citation>
    <scope>NUCLEOTIDE SEQUENCE [LARGE SCALE GENOMIC DNA]</scope>
    <source>
        <strain evidence="1 2">1.7048</strain>
    </source>
</reference>
<name>A0A1Q9AY91_9HYPH</name>
<proteinExistence type="predicted"/>
<evidence type="ECO:0000313" key="1">
    <source>
        <dbReference type="EMBL" id="OLP60385.1"/>
    </source>
</evidence>
<accession>A0A1Q9AY91</accession>
<keyword evidence="2" id="KW-1185">Reference proteome</keyword>
<sequence>MHGAPVTLLSTEGFKKLRSPRLILLRPAAGQEFECGKVEAKVLAKANRYLIEQVFSKLRRIFDF</sequence>
<protein>
    <submittedName>
        <fullName evidence="1">Uncharacterized protein</fullName>
    </submittedName>
</protein>
<dbReference type="Proteomes" id="UP000186364">
    <property type="component" value="Unassembled WGS sequence"/>
</dbReference>